<sequence length="577" mass="64823">MKKSELNKGLKEVFKRFLPYIKNYIPQFCFAIIGMIMAAAGTSLTAWLIEPVLNKIFIEKNENLLYILPYAVIFVYFIKGAGGYMQRYFTVYIGQDIIREFREKMVKNLTNLDMKFFNEIRTGELISRTINDIDRIRNIVSNMIPEFFTNLLTIIGLLGVVIYQSPKLAFFALIILPAAIYPLSLLAKKMKKISRQSQEKTSDISSVLSEIYTNIEIIKANNTEEKELNRFKKENNKFFKLNLKSVKINELVSPLMETLGSVGVAVVIIVGGKSVIDGTMSVGSFFSFLTALFLLYTPIKKISSLYNNMQDAVAASERTFELIDKTPSIVGGTKNFPNDAKSITYQDVYLKYGDKDVLKGISFSAYKGEIIALVGGSGGGKTSIINTLLRFYDINSGNILVNNSDLYEFSLKSLRQNIGLVSQRVYIFNDTIGNNVAYSGEFDEKKVIKALKMANAYDFVMNLENGINTVLNEFGSNLSGGQRQRIAIARMLYKDPQIIILDEATSALDNTSENAITEVIENIKQDKIIFVVAHRLTTIKNANNILVLNEGRIAGFGSEEKLSLECDEYKKLKGTFN</sequence>
<protein>
    <recommendedName>
        <fullName evidence="8">Multidrug resistance-like ATP-binding protein MdlB</fullName>
    </recommendedName>
</protein>
<evidence type="ECO:0000256" key="3">
    <source>
        <dbReference type="ARBA" id="ARBA00022692"/>
    </source>
</evidence>
<keyword evidence="6 9" id="KW-1133">Transmembrane helix</keyword>
<dbReference type="SMART" id="SM00382">
    <property type="entry name" value="AAA"/>
    <property type="match status" value="1"/>
</dbReference>
<dbReference type="CDD" id="cd18552">
    <property type="entry name" value="ABC_6TM_MsbA_like"/>
    <property type="match status" value="1"/>
</dbReference>
<evidence type="ECO:0000256" key="1">
    <source>
        <dbReference type="ARBA" id="ARBA00004651"/>
    </source>
</evidence>
<dbReference type="InterPro" id="IPR017871">
    <property type="entry name" value="ABC_transporter-like_CS"/>
</dbReference>
<keyword evidence="4" id="KW-0547">Nucleotide-binding</keyword>
<dbReference type="Pfam" id="PF00005">
    <property type="entry name" value="ABC_tran"/>
    <property type="match status" value="1"/>
</dbReference>
<dbReference type="SUPFAM" id="SSF52540">
    <property type="entry name" value="P-loop containing nucleoside triphosphate hydrolases"/>
    <property type="match status" value="1"/>
</dbReference>
<keyword evidence="2" id="KW-0813">Transport</keyword>
<dbReference type="GO" id="GO:0005737">
    <property type="term" value="C:cytoplasm"/>
    <property type="evidence" value="ECO:0007669"/>
    <property type="project" value="UniProtKB-ARBA"/>
</dbReference>
<evidence type="ECO:0000259" key="10">
    <source>
        <dbReference type="PROSITE" id="PS50893"/>
    </source>
</evidence>
<evidence type="ECO:0000256" key="9">
    <source>
        <dbReference type="SAM" id="Phobius"/>
    </source>
</evidence>
<dbReference type="PANTHER" id="PTHR43394:SF1">
    <property type="entry name" value="ATP-BINDING CASSETTE SUB-FAMILY B MEMBER 10, MITOCHONDRIAL"/>
    <property type="match status" value="1"/>
</dbReference>
<gene>
    <name evidence="12" type="ORF">CYJ41_05955</name>
</gene>
<keyword evidence="5" id="KW-0067">ATP-binding</keyword>
<dbReference type="InterPro" id="IPR003593">
    <property type="entry name" value="AAA+_ATPase"/>
</dbReference>
<feature type="transmembrane region" description="Helical" evidence="9">
    <location>
        <begin position="143"/>
        <end position="162"/>
    </location>
</feature>
<evidence type="ECO:0000256" key="4">
    <source>
        <dbReference type="ARBA" id="ARBA00022741"/>
    </source>
</evidence>
<dbReference type="GO" id="GO:0016887">
    <property type="term" value="F:ATP hydrolysis activity"/>
    <property type="evidence" value="ECO:0007669"/>
    <property type="project" value="InterPro"/>
</dbReference>
<feature type="domain" description="ABC transporter" evidence="10">
    <location>
        <begin position="343"/>
        <end position="575"/>
    </location>
</feature>
<keyword evidence="3 9" id="KW-0812">Transmembrane</keyword>
<evidence type="ECO:0000313" key="12">
    <source>
        <dbReference type="EMBL" id="PKZ28973.1"/>
    </source>
</evidence>
<dbReference type="InterPro" id="IPR039421">
    <property type="entry name" value="Type_1_exporter"/>
</dbReference>
<organism evidence="12 13">
    <name type="scientific">Campylobacter ureolyticus</name>
    <dbReference type="NCBI Taxonomy" id="827"/>
    <lineage>
        <taxon>Bacteria</taxon>
        <taxon>Pseudomonadati</taxon>
        <taxon>Campylobacterota</taxon>
        <taxon>Epsilonproteobacteria</taxon>
        <taxon>Campylobacterales</taxon>
        <taxon>Campylobacteraceae</taxon>
        <taxon>Campylobacter</taxon>
    </lineage>
</organism>
<feature type="transmembrane region" description="Helical" evidence="9">
    <location>
        <begin position="168"/>
        <end position="187"/>
    </location>
</feature>
<dbReference type="GO" id="GO:0015421">
    <property type="term" value="F:ABC-type oligopeptide transporter activity"/>
    <property type="evidence" value="ECO:0007669"/>
    <property type="project" value="TreeGrafter"/>
</dbReference>
<evidence type="ECO:0000256" key="5">
    <source>
        <dbReference type="ARBA" id="ARBA00022840"/>
    </source>
</evidence>
<dbReference type="Gene3D" id="3.40.50.300">
    <property type="entry name" value="P-loop containing nucleotide triphosphate hydrolases"/>
    <property type="match status" value="1"/>
</dbReference>
<evidence type="ECO:0000256" key="2">
    <source>
        <dbReference type="ARBA" id="ARBA00022448"/>
    </source>
</evidence>
<dbReference type="Pfam" id="PF00664">
    <property type="entry name" value="ABC_membrane"/>
    <property type="match status" value="1"/>
</dbReference>
<evidence type="ECO:0000256" key="8">
    <source>
        <dbReference type="ARBA" id="ARBA00040960"/>
    </source>
</evidence>
<proteinExistence type="predicted"/>
<feature type="transmembrane region" description="Helical" evidence="9">
    <location>
        <begin position="278"/>
        <end position="299"/>
    </location>
</feature>
<evidence type="ECO:0000256" key="7">
    <source>
        <dbReference type="ARBA" id="ARBA00023136"/>
    </source>
</evidence>
<comment type="caution">
    <text evidence="12">The sequence shown here is derived from an EMBL/GenBank/DDBJ whole genome shotgun (WGS) entry which is preliminary data.</text>
</comment>
<keyword evidence="7 9" id="KW-0472">Membrane</keyword>
<dbReference type="RefSeq" id="WP_101637376.1">
    <property type="nucleotide sequence ID" value="NZ_PKHU01000005.1"/>
</dbReference>
<dbReference type="InterPro" id="IPR036640">
    <property type="entry name" value="ABC1_TM_sf"/>
</dbReference>
<dbReference type="GO" id="GO:0005886">
    <property type="term" value="C:plasma membrane"/>
    <property type="evidence" value="ECO:0007669"/>
    <property type="project" value="UniProtKB-SubCell"/>
</dbReference>
<feature type="transmembrane region" description="Helical" evidence="9">
    <location>
        <begin position="24"/>
        <end position="49"/>
    </location>
</feature>
<reference evidence="12 13" key="1">
    <citation type="submission" date="2017-12" db="EMBL/GenBank/DDBJ databases">
        <title>Phylogenetic diversity of female urinary microbiome.</title>
        <authorList>
            <person name="Thomas-White K."/>
            <person name="Wolfe A.J."/>
        </authorList>
    </citation>
    <scope>NUCLEOTIDE SEQUENCE [LARGE SCALE GENOMIC DNA]</scope>
    <source>
        <strain evidence="12 13">UMB0112</strain>
    </source>
</reference>
<dbReference type="Proteomes" id="UP000234639">
    <property type="component" value="Unassembled WGS sequence"/>
</dbReference>
<feature type="transmembrane region" description="Helical" evidence="9">
    <location>
        <begin position="251"/>
        <end position="272"/>
    </location>
</feature>
<dbReference type="Gene3D" id="1.20.1560.10">
    <property type="entry name" value="ABC transporter type 1, transmembrane domain"/>
    <property type="match status" value="1"/>
</dbReference>
<dbReference type="EMBL" id="PKHU01000005">
    <property type="protein sequence ID" value="PKZ28973.1"/>
    <property type="molecule type" value="Genomic_DNA"/>
</dbReference>
<dbReference type="AlphaFoldDB" id="A0A2I1N9B9"/>
<dbReference type="PANTHER" id="PTHR43394">
    <property type="entry name" value="ATP-DEPENDENT PERMEASE MDL1, MITOCHONDRIAL"/>
    <property type="match status" value="1"/>
</dbReference>
<dbReference type="InterPro" id="IPR003439">
    <property type="entry name" value="ABC_transporter-like_ATP-bd"/>
</dbReference>
<dbReference type="PROSITE" id="PS50929">
    <property type="entry name" value="ABC_TM1F"/>
    <property type="match status" value="1"/>
</dbReference>
<dbReference type="FunFam" id="3.40.50.300:FF:000604">
    <property type="entry name" value="ABC transporter B family member 28"/>
    <property type="match status" value="1"/>
</dbReference>
<name>A0A2I1N9B9_9BACT</name>
<feature type="domain" description="ABC transmembrane type-1" evidence="11">
    <location>
        <begin position="30"/>
        <end position="311"/>
    </location>
</feature>
<dbReference type="SUPFAM" id="SSF90123">
    <property type="entry name" value="ABC transporter transmembrane region"/>
    <property type="match status" value="1"/>
</dbReference>
<dbReference type="InterPro" id="IPR011527">
    <property type="entry name" value="ABC1_TM_dom"/>
</dbReference>
<accession>A0A2I1N9B9</accession>
<evidence type="ECO:0000259" key="11">
    <source>
        <dbReference type="PROSITE" id="PS50929"/>
    </source>
</evidence>
<evidence type="ECO:0000256" key="6">
    <source>
        <dbReference type="ARBA" id="ARBA00022989"/>
    </source>
</evidence>
<comment type="subcellular location">
    <subcellularLocation>
        <location evidence="1">Cell membrane</location>
        <topology evidence="1">Multi-pass membrane protein</topology>
    </subcellularLocation>
</comment>
<dbReference type="InterPro" id="IPR027417">
    <property type="entry name" value="P-loop_NTPase"/>
</dbReference>
<evidence type="ECO:0000313" key="13">
    <source>
        <dbReference type="Proteomes" id="UP000234639"/>
    </source>
</evidence>
<dbReference type="PROSITE" id="PS50893">
    <property type="entry name" value="ABC_TRANSPORTER_2"/>
    <property type="match status" value="1"/>
</dbReference>
<dbReference type="GO" id="GO:0005524">
    <property type="term" value="F:ATP binding"/>
    <property type="evidence" value="ECO:0007669"/>
    <property type="project" value="UniProtKB-KW"/>
</dbReference>
<dbReference type="PROSITE" id="PS00211">
    <property type="entry name" value="ABC_TRANSPORTER_1"/>
    <property type="match status" value="1"/>
</dbReference>
<feature type="transmembrane region" description="Helical" evidence="9">
    <location>
        <begin position="64"/>
        <end position="82"/>
    </location>
</feature>